<evidence type="ECO:0000313" key="7">
    <source>
        <dbReference type="Proteomes" id="UP000288716"/>
    </source>
</evidence>
<dbReference type="InterPro" id="IPR057126">
    <property type="entry name" value="NAV1-like_ubiquitin-like"/>
</dbReference>
<dbReference type="STRING" id="299467.A0A443S8D9"/>
<feature type="domain" description="AAA+ ATPase" evidence="5">
    <location>
        <begin position="315"/>
        <end position="468"/>
    </location>
</feature>
<reference evidence="6 7" key="1">
    <citation type="journal article" date="2018" name="Gigascience">
        <title>Genomes of trombidid mites reveal novel predicted allergens and laterally-transferred genes associated with secondary metabolism.</title>
        <authorList>
            <person name="Dong X."/>
            <person name="Chaisiri K."/>
            <person name="Xia D."/>
            <person name="Armstrong S.D."/>
            <person name="Fang Y."/>
            <person name="Donnelly M.J."/>
            <person name="Kadowaki T."/>
            <person name="McGarry J.W."/>
            <person name="Darby A.C."/>
            <person name="Makepeace B.L."/>
        </authorList>
    </citation>
    <scope>NUCLEOTIDE SEQUENCE [LARGE SCALE GENOMIC DNA]</scope>
    <source>
        <strain evidence="6">UoL-UT</strain>
    </source>
</reference>
<evidence type="ECO:0000259" key="5">
    <source>
        <dbReference type="SMART" id="SM00382"/>
    </source>
</evidence>
<dbReference type="SMART" id="SM00382">
    <property type="entry name" value="AAA"/>
    <property type="match status" value="1"/>
</dbReference>
<dbReference type="InterPro" id="IPR039041">
    <property type="entry name" value="Nav/unc-53"/>
</dbReference>
<dbReference type="PANTHER" id="PTHR12784:SF28">
    <property type="entry name" value="PROTEIN SICKIE"/>
    <property type="match status" value="1"/>
</dbReference>
<keyword evidence="2 3" id="KW-0175">Coiled coil</keyword>
<dbReference type="InterPro" id="IPR003593">
    <property type="entry name" value="AAA+_ATPase"/>
</dbReference>
<comment type="caution">
    <text evidence="6">The sequence shown here is derived from an EMBL/GenBank/DDBJ whole genome shotgun (WGS) entry which is preliminary data.</text>
</comment>
<feature type="non-terminal residue" evidence="6">
    <location>
        <position position="1"/>
    </location>
</feature>
<dbReference type="GO" id="GO:0022008">
    <property type="term" value="P:neurogenesis"/>
    <property type="evidence" value="ECO:0007669"/>
    <property type="project" value="InterPro"/>
</dbReference>
<dbReference type="Pfam" id="PF23092">
    <property type="entry name" value="Ubiquitin_6"/>
    <property type="match status" value="1"/>
</dbReference>
<evidence type="ECO:0000256" key="3">
    <source>
        <dbReference type="SAM" id="Coils"/>
    </source>
</evidence>
<dbReference type="InterPro" id="IPR027417">
    <property type="entry name" value="P-loop_NTPase"/>
</dbReference>
<organism evidence="6 7">
    <name type="scientific">Leptotrombidium deliense</name>
    <dbReference type="NCBI Taxonomy" id="299467"/>
    <lineage>
        <taxon>Eukaryota</taxon>
        <taxon>Metazoa</taxon>
        <taxon>Ecdysozoa</taxon>
        <taxon>Arthropoda</taxon>
        <taxon>Chelicerata</taxon>
        <taxon>Arachnida</taxon>
        <taxon>Acari</taxon>
        <taxon>Acariformes</taxon>
        <taxon>Trombidiformes</taxon>
        <taxon>Prostigmata</taxon>
        <taxon>Anystina</taxon>
        <taxon>Parasitengona</taxon>
        <taxon>Trombiculoidea</taxon>
        <taxon>Trombiculidae</taxon>
        <taxon>Leptotrombidium</taxon>
    </lineage>
</organism>
<dbReference type="PANTHER" id="PTHR12784">
    <property type="entry name" value="STEERIN"/>
    <property type="match status" value="1"/>
</dbReference>
<evidence type="ECO:0000256" key="1">
    <source>
        <dbReference type="ARBA" id="ARBA00006255"/>
    </source>
</evidence>
<evidence type="ECO:0000256" key="2">
    <source>
        <dbReference type="ARBA" id="ARBA00023054"/>
    </source>
</evidence>
<evidence type="ECO:0000313" key="6">
    <source>
        <dbReference type="EMBL" id="RWS23793.1"/>
    </source>
</evidence>
<feature type="coiled-coil region" evidence="3">
    <location>
        <begin position="140"/>
        <end position="174"/>
    </location>
</feature>
<feature type="region of interest" description="Disordered" evidence="4">
    <location>
        <begin position="68"/>
        <end position="105"/>
    </location>
</feature>
<sequence length="600" mass="68647">KDREINRLKSTIDVLRRECQTDCSPTPYCESDSESRRKKLKEQKSFPLEKEEHSQGWFRGSISRAFKKNRSRHKSGGSMSDAEGCQSGTDCSSIPSTPLLSPRNPINSEIVEEHDLEAIRELKKQLIEKDKLLTDIRLEALSTSHQIENLKEAINKLRAETLLLREENQRLKRDQNRESIASSICSLTSFSDSSVFGGHDKLLIIYLNKIKLGIVNVSLSTSWSQVDSFVQQCFQEYLDKFDPLSTLEVNREIKSYSVGSKTRIMSASHTSESPLSWIAGNNELRVKLVDLSDEMSIHSLVPKPVFTKIIPLVKDKKRLVICGPQGCGKSFTAYSMAEYLVKTEHSDCKEDINSLIAIFTVKANRDDELKSFLTNIADSCESKQSPKVIILNDIENIGNVCDAFAPFKTVDCSSGPFVVATMRETSPVTTSLQLHFNFRVVVWTANMEPCKGFLSRCLRKKFFALEIESRSKKGVPIDRNLLKTLDWIAELCNRLNRSVHKNCVNNVNFAPNLFISCPINEKQSQEWFHNLWNSFILKHLKQLFANKNRSFEDLQKWIQETYPWKEKQILHTLFTINEEQQIDLEKDPLLKTLLKLKEAI</sequence>
<dbReference type="InterPro" id="IPR057568">
    <property type="entry name" value="CortBP2_NAV1-like_AAA_lid"/>
</dbReference>
<protein>
    <submittedName>
        <fullName evidence="6">Neuron navigator 2-like protein</fullName>
    </submittedName>
</protein>
<dbReference type="OrthoDB" id="6513628at2759"/>
<gene>
    <name evidence="6" type="ORF">B4U80_01926</name>
</gene>
<name>A0A443S8D9_9ACAR</name>
<dbReference type="EMBL" id="NCKV01005873">
    <property type="protein sequence ID" value="RWS23793.1"/>
    <property type="molecule type" value="Genomic_DNA"/>
</dbReference>
<dbReference type="SUPFAM" id="SSF52540">
    <property type="entry name" value="P-loop containing nucleoside triphosphate hydrolases"/>
    <property type="match status" value="2"/>
</dbReference>
<dbReference type="Proteomes" id="UP000288716">
    <property type="component" value="Unassembled WGS sequence"/>
</dbReference>
<feature type="compositionally biased region" description="Basic and acidic residues" evidence="4">
    <location>
        <begin position="42"/>
        <end position="53"/>
    </location>
</feature>
<dbReference type="Gene3D" id="3.40.50.300">
    <property type="entry name" value="P-loop containing nucleotide triphosphate hydrolases"/>
    <property type="match status" value="1"/>
</dbReference>
<evidence type="ECO:0000256" key="4">
    <source>
        <dbReference type="SAM" id="MobiDB-lite"/>
    </source>
</evidence>
<dbReference type="VEuPathDB" id="VectorBase:LDEU008247"/>
<proteinExistence type="inferred from homology"/>
<dbReference type="AlphaFoldDB" id="A0A443S8D9"/>
<dbReference type="Pfam" id="PF25408">
    <property type="entry name" value="AAA_lid_NAV1"/>
    <property type="match status" value="1"/>
</dbReference>
<accession>A0A443S8D9</accession>
<comment type="similarity">
    <text evidence="1">Belongs to the Nav/unc-53 family.</text>
</comment>
<feature type="compositionally biased region" description="Polar residues" evidence="4">
    <location>
        <begin position="86"/>
        <end position="105"/>
    </location>
</feature>
<feature type="region of interest" description="Disordered" evidence="4">
    <location>
        <begin position="21"/>
        <end position="53"/>
    </location>
</feature>
<keyword evidence="7" id="KW-1185">Reference proteome</keyword>